<proteinExistence type="predicted"/>
<dbReference type="Proteomes" id="UP000324324">
    <property type="component" value="Unassembled WGS sequence"/>
</dbReference>
<evidence type="ECO:0000313" key="2">
    <source>
        <dbReference type="EMBL" id="KAA6120186.1"/>
    </source>
</evidence>
<organism evidence="2 3">
    <name type="scientific">Cupriavidus cauae</name>
    <dbReference type="NCBI Taxonomy" id="2608999"/>
    <lineage>
        <taxon>Bacteria</taxon>
        <taxon>Pseudomonadati</taxon>
        <taxon>Pseudomonadota</taxon>
        <taxon>Betaproteobacteria</taxon>
        <taxon>Burkholderiales</taxon>
        <taxon>Burkholderiaceae</taxon>
        <taxon>Cupriavidus</taxon>
    </lineage>
</organism>
<feature type="region of interest" description="Disordered" evidence="1">
    <location>
        <begin position="1"/>
        <end position="69"/>
    </location>
</feature>
<keyword evidence="3" id="KW-1185">Reference proteome</keyword>
<protein>
    <submittedName>
        <fullName evidence="2">Uncharacterized protein</fullName>
    </submittedName>
</protein>
<comment type="caution">
    <text evidence="2">The sequence shown here is derived from an EMBL/GenBank/DDBJ whole genome shotgun (WGS) entry which is preliminary data.</text>
</comment>
<accession>A0A5M8ADJ9</accession>
<name>A0A5M8ADJ9_9BURK</name>
<dbReference type="AlphaFoldDB" id="A0A5M8ADJ9"/>
<feature type="compositionally biased region" description="Basic and acidic residues" evidence="1">
    <location>
        <begin position="20"/>
        <end position="35"/>
    </location>
</feature>
<reference evidence="2 3" key="1">
    <citation type="submission" date="2019-09" db="EMBL/GenBank/DDBJ databases">
        <title>Isolation of a novel species in the genus Cupriavidus from patients with sepsis using whole genome sequencing.</title>
        <authorList>
            <person name="Kweon O.J."/>
            <person name="Lee M.-K."/>
        </authorList>
    </citation>
    <scope>NUCLEOTIDE SEQUENCE [LARGE SCALE GENOMIC DNA]</scope>
    <source>
        <strain evidence="2 3">MKL-01</strain>
    </source>
</reference>
<evidence type="ECO:0000313" key="3">
    <source>
        <dbReference type="Proteomes" id="UP000324324"/>
    </source>
</evidence>
<gene>
    <name evidence="2" type="ORF">F1599_17925</name>
</gene>
<dbReference type="RefSeq" id="WP_150084008.1">
    <property type="nucleotide sequence ID" value="NZ_VWRN01000046.1"/>
</dbReference>
<evidence type="ECO:0000256" key="1">
    <source>
        <dbReference type="SAM" id="MobiDB-lite"/>
    </source>
</evidence>
<dbReference type="EMBL" id="VWRN01000046">
    <property type="protein sequence ID" value="KAA6120186.1"/>
    <property type="molecule type" value="Genomic_DNA"/>
</dbReference>
<sequence>MSEARFLRSAPQIGSALRRGWPESRGPRRGHEPDRGGGAAARQPARRGSSLNAHLHTSPMHTSSTGAAAPQQAISLPFPLESGANPAAARGLPLLEFDAGEARVALEPRPDILRLNAVFQALEQERQRDPGAHPRDLLGTLLESHQFRLSNCLIQDVERAGGLVNRRDTTSAETLAASIARYLAGPNLPRDDTLRGRLASVLGDAERPQVAGRTTARAGLLEQAAHLALRPDASPSLVCAMEQALAAMPADLQAAWLAEWLSWPQPPAGIQDKAMALIHGGQLSDAARTNLLAKVTVRNLMSPPAGSPASLYRL</sequence>